<feature type="compositionally biased region" description="Low complexity" evidence="7">
    <location>
        <begin position="177"/>
        <end position="189"/>
    </location>
</feature>
<evidence type="ECO:0000256" key="7">
    <source>
        <dbReference type="SAM" id="MobiDB-lite"/>
    </source>
</evidence>
<dbReference type="FunFam" id="1.25.40.180:FF:000002">
    <property type="entry name" value="Eukaryotic translation initiation factor 4 gamma, 3, putative"/>
    <property type="match status" value="1"/>
</dbReference>
<dbReference type="FunFam" id="1.25.40.180:FF:000001">
    <property type="entry name" value="Eukaryotic translation initiation factor 4 gamma, 3, putative"/>
    <property type="match status" value="1"/>
</dbReference>
<keyword evidence="3" id="KW-0597">Phosphoprotein</keyword>
<feature type="compositionally biased region" description="Basic and acidic residues" evidence="7">
    <location>
        <begin position="856"/>
        <end position="865"/>
    </location>
</feature>
<dbReference type="Pfam" id="PF02020">
    <property type="entry name" value="W2"/>
    <property type="match status" value="1"/>
</dbReference>
<dbReference type="PROSITE" id="PS51363">
    <property type="entry name" value="W2"/>
    <property type="match status" value="1"/>
</dbReference>
<keyword evidence="4" id="KW-0810">Translation regulation</keyword>
<evidence type="ECO:0000313" key="11">
    <source>
        <dbReference type="Proteomes" id="UP000472270"/>
    </source>
</evidence>
<keyword evidence="2" id="KW-0396">Initiation factor</keyword>
<evidence type="ECO:0000256" key="4">
    <source>
        <dbReference type="ARBA" id="ARBA00022845"/>
    </source>
</evidence>
<evidence type="ECO:0000259" key="9">
    <source>
        <dbReference type="PROSITE" id="PS51366"/>
    </source>
</evidence>
<dbReference type="Ensembl" id="ENSSRHT00000010415.1">
    <property type="protein sequence ID" value="ENSSRHP00000010108.1"/>
    <property type="gene ID" value="ENSSRHG00000003026.1"/>
</dbReference>
<feature type="region of interest" description="Disordered" evidence="7">
    <location>
        <begin position="98"/>
        <end position="189"/>
    </location>
</feature>
<protein>
    <submittedName>
        <fullName evidence="10">Eukaryotic translation initiation factor 4 gamma 3-like</fullName>
    </submittedName>
</protein>
<evidence type="ECO:0000256" key="3">
    <source>
        <dbReference type="ARBA" id="ARBA00022553"/>
    </source>
</evidence>
<evidence type="ECO:0000256" key="2">
    <source>
        <dbReference type="ARBA" id="ARBA00022540"/>
    </source>
</evidence>
<dbReference type="Proteomes" id="UP000472270">
    <property type="component" value="Unassembled WGS sequence"/>
</dbReference>
<feature type="region of interest" description="Disordered" evidence="7">
    <location>
        <begin position="571"/>
        <end position="595"/>
    </location>
</feature>
<reference evidence="10" key="2">
    <citation type="submission" date="2025-09" db="UniProtKB">
        <authorList>
            <consortium name="Ensembl"/>
        </authorList>
    </citation>
    <scope>IDENTIFICATION</scope>
</reference>
<keyword evidence="5" id="KW-0694">RNA-binding</keyword>
<dbReference type="FunFam" id="1.25.40.180:FF:000003">
    <property type="entry name" value="Putative eukaryotic translation initiation factor 4 gamma 1"/>
    <property type="match status" value="1"/>
</dbReference>
<evidence type="ECO:0000259" key="8">
    <source>
        <dbReference type="PROSITE" id="PS51363"/>
    </source>
</evidence>
<dbReference type="SMART" id="SM00544">
    <property type="entry name" value="MA3"/>
    <property type="match status" value="1"/>
</dbReference>
<dbReference type="AlphaFoldDB" id="A0A673G495"/>
<feature type="compositionally biased region" description="Polar residues" evidence="7">
    <location>
        <begin position="747"/>
        <end position="759"/>
    </location>
</feature>
<dbReference type="GO" id="GO:0003729">
    <property type="term" value="F:mRNA binding"/>
    <property type="evidence" value="ECO:0007669"/>
    <property type="project" value="TreeGrafter"/>
</dbReference>
<dbReference type="GO" id="GO:0016281">
    <property type="term" value="C:eukaryotic translation initiation factor 4F complex"/>
    <property type="evidence" value="ECO:0007669"/>
    <property type="project" value="TreeGrafter"/>
</dbReference>
<accession>A0A673G495</accession>
<dbReference type="InterPro" id="IPR003891">
    <property type="entry name" value="Initiation_fac_eIF4g_MI"/>
</dbReference>
<organism evidence="10 11">
    <name type="scientific">Sinocyclocheilus rhinocerous</name>
    <dbReference type="NCBI Taxonomy" id="307959"/>
    <lineage>
        <taxon>Eukaryota</taxon>
        <taxon>Metazoa</taxon>
        <taxon>Chordata</taxon>
        <taxon>Craniata</taxon>
        <taxon>Vertebrata</taxon>
        <taxon>Euteleostomi</taxon>
        <taxon>Actinopterygii</taxon>
        <taxon>Neopterygii</taxon>
        <taxon>Teleostei</taxon>
        <taxon>Ostariophysi</taxon>
        <taxon>Cypriniformes</taxon>
        <taxon>Cyprinidae</taxon>
        <taxon>Cyprininae</taxon>
        <taxon>Sinocyclocheilus</taxon>
    </lineage>
</organism>
<dbReference type="InterPro" id="IPR003890">
    <property type="entry name" value="MIF4G-like_typ-3"/>
</dbReference>
<sequence>MFGSRNPTPPAGHSPSSTPTPPTGHLSSTPTPPQARNTHCSVPPETGITSNRGRCSITPHPTRFCDNICLLRSLVSFCSCFNLLFALDLIDDRPKMESAPIMPVSPGPRPSESTLEKREAPSLPLLASSSPEMASDVPSHPSSECIKPTAAGEPEFISPSTTKSQTHLVNSGGDSIPESSLRLSASPSPSLKVVNGLAESQTHLSSYEELEAQEALNISLSSEVQLPTQGMLSMEESGQEVPVALEELQAEHLPSLAVHVPLIPTVQAPSSTSCTATVIGPPPGLAPLVQSVVLEVPEQNKSSDNVQPKAQDASESQTQNNSRKFIPSGLVQSNGKRQYDRDFLLGFQFMPACVQKPEGLPQISDVVLDKINQNKLPLRSVDPRLISRGTPQDFTPAFADFSRQMPGGHGAPLINVRRLPPRKIIVNVSVNDDVQLKKAENAWKPGMKKENVTDDPEALKTQELFRKVRSILNKLTPQMFHQLMKQVTDLTINTEERLKGVIDLVFEKAIDEPSFSVAYANMCRCLATLKVPTADKPNTTVNFRKLLLNRCQKEFERDKVDDVVFERKQKELDSATSPTEREKMQEELEEAKDKTRRRSTGNIKFIGELFKLKMLTEPIMHDCVVKLLKNHDGESLECLCRLLTTIGKDLDFEKAKPRMDQYFNQMEKIVKERKTSSRIRFMLQDVIDLRLHNWVSRRADQGPKTIEQIHKEAKLEEQEEQRKVHQQLLSKDIKRRPDQRSQREETWNTVPTTKNSRTIDPTKIPKISKPQIDEKIQLGPRAQINWIKGSSGGAKASDPAPAQTSDSDSRRPLGSRGSTGRDHSEKPLSLGPSRPGLFSRGSSAKELTDNMAPQETWREGPDSHHTPRKAMKSETLQVTGGSEKPILTEEEVERKSKSIIDEFLHINDYKEAVQCVIEMDQPSLLFVFVRMGLECTLERSQKAREHMGLLYYQLIQKGILPHSQLFKAFSEMLEQADDMAIDVPFIWLYLAELLSPLLREGGINMRELFSELSKPLLPVGRAAISLHKDIKKQLFSTLTIIMFLEHCVFSHFFQKLEFTESEVSPVSPATAKPSLSPEELFKQLEHLLLEDMASDEQIFDWVEANLDESQMSSSPFLRALMTAVCKAAVKDESTSCRVDTTIIQRRLPILHKYLNSDTERQLQALYALQSLIVALDQPPNLLRMFFDCLYDEDVISEDAFYQWETSKDPAEQQGKGVALKSVTAFFTWLREAEEESEDN</sequence>
<name>A0A673G495_9TELE</name>
<proteinExistence type="inferred from homology"/>
<feature type="domain" description="MI" evidence="9">
    <location>
        <begin position="891"/>
        <end position="1013"/>
    </location>
</feature>
<feature type="region of interest" description="Disordered" evidence="7">
    <location>
        <begin position="1"/>
        <end position="56"/>
    </location>
</feature>
<evidence type="ECO:0000256" key="1">
    <source>
        <dbReference type="ARBA" id="ARBA00005775"/>
    </source>
</evidence>
<feature type="region of interest" description="Disordered" evidence="7">
    <location>
        <begin position="299"/>
        <end position="329"/>
    </location>
</feature>
<dbReference type="PANTHER" id="PTHR23253">
    <property type="entry name" value="EUKARYOTIC TRANSLATION INITIATION FACTOR 4 GAMMA"/>
    <property type="match status" value="1"/>
</dbReference>
<feature type="compositionally biased region" description="Polar residues" evidence="7">
    <location>
        <begin position="299"/>
        <end position="323"/>
    </location>
</feature>
<evidence type="ECO:0000313" key="10">
    <source>
        <dbReference type="Ensembl" id="ENSSRHP00000010108.1"/>
    </source>
</evidence>
<dbReference type="SMART" id="SM00543">
    <property type="entry name" value="MIF4G"/>
    <property type="match status" value="1"/>
</dbReference>
<dbReference type="Pfam" id="PF02847">
    <property type="entry name" value="MA3"/>
    <property type="match status" value="1"/>
</dbReference>
<dbReference type="PROSITE" id="PS51366">
    <property type="entry name" value="MI"/>
    <property type="match status" value="1"/>
</dbReference>
<keyword evidence="6" id="KW-0648">Protein biosynthesis</keyword>
<feature type="compositionally biased region" description="Polar residues" evidence="7">
    <location>
        <begin position="158"/>
        <end position="173"/>
    </location>
</feature>
<feature type="domain" description="W2" evidence="8">
    <location>
        <begin position="1070"/>
        <end position="1239"/>
    </location>
</feature>
<dbReference type="InterPro" id="IPR016024">
    <property type="entry name" value="ARM-type_fold"/>
</dbReference>
<evidence type="ECO:0000256" key="6">
    <source>
        <dbReference type="ARBA" id="ARBA00022917"/>
    </source>
</evidence>
<feature type="compositionally biased region" description="Pro residues" evidence="7">
    <location>
        <begin position="7"/>
        <end position="22"/>
    </location>
</feature>
<keyword evidence="11" id="KW-1185">Reference proteome</keyword>
<dbReference type="SMART" id="SM00515">
    <property type="entry name" value="eIF5C"/>
    <property type="match status" value="1"/>
</dbReference>
<dbReference type="Pfam" id="PF02854">
    <property type="entry name" value="MIF4G"/>
    <property type="match status" value="1"/>
</dbReference>
<dbReference type="GO" id="GO:0003743">
    <property type="term" value="F:translation initiation factor activity"/>
    <property type="evidence" value="ECO:0007669"/>
    <property type="project" value="UniProtKB-KW"/>
</dbReference>
<evidence type="ECO:0000256" key="5">
    <source>
        <dbReference type="ARBA" id="ARBA00022884"/>
    </source>
</evidence>
<comment type="similarity">
    <text evidence="1">Belongs to the eukaryotic initiation factor 4G family.</text>
</comment>
<dbReference type="Gene3D" id="1.25.40.180">
    <property type="match status" value="3"/>
</dbReference>
<dbReference type="PANTHER" id="PTHR23253:SF23">
    <property type="entry name" value="EUKARYOTIC TRANSLATION INITIATION FACTOR 4 GAMMA 3"/>
    <property type="match status" value="1"/>
</dbReference>
<dbReference type="CDD" id="cd11559">
    <property type="entry name" value="W2_eIF4G1_like"/>
    <property type="match status" value="1"/>
</dbReference>
<dbReference type="InterPro" id="IPR003307">
    <property type="entry name" value="W2_domain"/>
</dbReference>
<feature type="compositionally biased region" description="Basic and acidic residues" evidence="7">
    <location>
        <begin position="571"/>
        <end position="586"/>
    </location>
</feature>
<feature type="compositionally biased region" description="Basic and acidic residues" evidence="7">
    <location>
        <begin position="731"/>
        <end position="746"/>
    </location>
</feature>
<dbReference type="SUPFAM" id="SSF48371">
    <property type="entry name" value="ARM repeat"/>
    <property type="match status" value="3"/>
</dbReference>
<dbReference type="GO" id="GO:0006417">
    <property type="term" value="P:regulation of translation"/>
    <property type="evidence" value="ECO:0007669"/>
    <property type="project" value="UniProtKB-KW"/>
</dbReference>
<reference evidence="10" key="1">
    <citation type="submission" date="2025-08" db="UniProtKB">
        <authorList>
            <consortium name="Ensembl"/>
        </authorList>
    </citation>
    <scope>IDENTIFICATION</scope>
</reference>
<feature type="compositionally biased region" description="Low complexity" evidence="7">
    <location>
        <begin position="121"/>
        <end position="135"/>
    </location>
</feature>
<feature type="region of interest" description="Disordered" evidence="7">
    <location>
        <begin position="717"/>
        <end position="889"/>
    </location>
</feature>
<gene>
    <name evidence="10" type="primary">LOC107749425</name>
</gene>